<dbReference type="Gene3D" id="3.60.21.10">
    <property type="match status" value="1"/>
</dbReference>
<protein>
    <recommendedName>
        <fullName evidence="1">Calcineurin-like phosphoesterase domain-containing protein</fullName>
    </recommendedName>
</protein>
<dbReference type="AlphaFoldDB" id="A0A7X6BD65"/>
<dbReference type="EMBL" id="JAATJB010000006">
    <property type="protein sequence ID" value="NJB97995.1"/>
    <property type="molecule type" value="Genomic_DNA"/>
</dbReference>
<dbReference type="RefSeq" id="WP_125976883.1">
    <property type="nucleotide sequence ID" value="NZ_BAAADY010000001.1"/>
</dbReference>
<dbReference type="PANTHER" id="PTHR31302">
    <property type="entry name" value="TRANSMEMBRANE PROTEIN WITH METALLOPHOSPHOESTERASE DOMAIN-RELATED"/>
    <property type="match status" value="1"/>
</dbReference>
<dbReference type="Pfam" id="PF00149">
    <property type="entry name" value="Metallophos"/>
    <property type="match status" value="1"/>
</dbReference>
<name>A0A7X6BD65_9SPHN</name>
<dbReference type="InterPro" id="IPR004843">
    <property type="entry name" value="Calcineurin-like_PHP"/>
</dbReference>
<evidence type="ECO:0000313" key="3">
    <source>
        <dbReference type="Proteomes" id="UP000531251"/>
    </source>
</evidence>
<dbReference type="CDD" id="cd07385">
    <property type="entry name" value="MPP_YkuE_C"/>
    <property type="match status" value="1"/>
</dbReference>
<gene>
    <name evidence="2" type="ORF">GGR89_002322</name>
</gene>
<feature type="domain" description="Calcineurin-like phosphoesterase" evidence="1">
    <location>
        <begin position="49"/>
        <end position="214"/>
    </location>
</feature>
<organism evidence="2 3">
    <name type="scientific">Sphingomonas trueperi</name>
    <dbReference type="NCBI Taxonomy" id="53317"/>
    <lineage>
        <taxon>Bacteria</taxon>
        <taxon>Pseudomonadati</taxon>
        <taxon>Pseudomonadota</taxon>
        <taxon>Alphaproteobacteria</taxon>
        <taxon>Sphingomonadales</taxon>
        <taxon>Sphingomonadaceae</taxon>
        <taxon>Sphingomonas</taxon>
    </lineage>
</organism>
<keyword evidence="3" id="KW-1185">Reference proteome</keyword>
<dbReference type="InterPro" id="IPR051158">
    <property type="entry name" value="Metallophosphoesterase_sf"/>
</dbReference>
<evidence type="ECO:0000313" key="2">
    <source>
        <dbReference type="EMBL" id="NJB97995.1"/>
    </source>
</evidence>
<comment type="caution">
    <text evidence="2">The sequence shown here is derived from an EMBL/GenBank/DDBJ whole genome shotgun (WGS) entry which is preliminary data.</text>
</comment>
<dbReference type="InterPro" id="IPR029052">
    <property type="entry name" value="Metallo-depent_PP-like"/>
</dbReference>
<dbReference type="SUPFAM" id="SSF56300">
    <property type="entry name" value="Metallo-dependent phosphatases"/>
    <property type="match status" value="1"/>
</dbReference>
<accession>A0A7X6BD65</accession>
<dbReference type="PANTHER" id="PTHR31302:SF0">
    <property type="entry name" value="TRANSMEMBRANE PROTEIN WITH METALLOPHOSPHOESTERASE DOMAIN"/>
    <property type="match status" value="1"/>
</dbReference>
<sequence>MKRFLLCLLALVLLLVGMLGFGLWTAMRDPVVRRLTIHVRDWPKGAAPMRVVLISDLHVAGPETPPSRLARIVGQVNALRPDLVLIAGDIEQYRRVTTRVYDAEEATAPLAALRARYGVIAVLGNHDYGRFDKTDLPPWLKKQGITVLRNDAVRRGALTIAGADDLYHGKYRENRLDRAARALPGPTVVLSHTPDIAPTLPARYPLVLAGHTHCGQIVPPLIGPITASSNYGLRYVCGLIREPGRDVLVTAGIGTSGLPLRIGAVPDFWLLTFEGKAR</sequence>
<dbReference type="GO" id="GO:0016787">
    <property type="term" value="F:hydrolase activity"/>
    <property type="evidence" value="ECO:0007669"/>
    <property type="project" value="InterPro"/>
</dbReference>
<proteinExistence type="predicted"/>
<evidence type="ECO:0000259" key="1">
    <source>
        <dbReference type="Pfam" id="PF00149"/>
    </source>
</evidence>
<reference evidence="2 3" key="1">
    <citation type="submission" date="2020-03" db="EMBL/GenBank/DDBJ databases">
        <title>Genomic Encyclopedia of Type Strains, Phase IV (KMG-IV): sequencing the most valuable type-strain genomes for metagenomic binning, comparative biology and taxonomic classification.</title>
        <authorList>
            <person name="Goeker M."/>
        </authorList>
    </citation>
    <scope>NUCLEOTIDE SEQUENCE [LARGE SCALE GENOMIC DNA]</scope>
    <source>
        <strain evidence="2 3">DSM 7225</strain>
    </source>
</reference>
<dbReference type="Proteomes" id="UP000531251">
    <property type="component" value="Unassembled WGS sequence"/>
</dbReference>